<evidence type="ECO:0000256" key="1">
    <source>
        <dbReference type="ARBA" id="ARBA00005354"/>
    </source>
</evidence>
<evidence type="ECO:0000256" key="5">
    <source>
        <dbReference type="ARBA" id="ARBA00022777"/>
    </source>
</evidence>
<name>A0AAU9RTY7_THLAR</name>
<keyword evidence="3" id="KW-0808">Transferase</keyword>
<gene>
    <name evidence="8" type="ORF">TAV2_LOCUS8465</name>
</gene>
<dbReference type="InterPro" id="IPR050205">
    <property type="entry name" value="CDPK_Ser/Thr_kinases"/>
</dbReference>
<organism evidence="8 9">
    <name type="scientific">Thlaspi arvense</name>
    <name type="common">Field penny-cress</name>
    <dbReference type="NCBI Taxonomy" id="13288"/>
    <lineage>
        <taxon>Eukaryota</taxon>
        <taxon>Viridiplantae</taxon>
        <taxon>Streptophyta</taxon>
        <taxon>Embryophyta</taxon>
        <taxon>Tracheophyta</taxon>
        <taxon>Spermatophyta</taxon>
        <taxon>Magnoliopsida</taxon>
        <taxon>eudicotyledons</taxon>
        <taxon>Gunneridae</taxon>
        <taxon>Pentapetalae</taxon>
        <taxon>rosids</taxon>
        <taxon>malvids</taxon>
        <taxon>Brassicales</taxon>
        <taxon>Brassicaceae</taxon>
        <taxon>Thlaspideae</taxon>
        <taxon>Thlaspi</taxon>
    </lineage>
</organism>
<evidence type="ECO:0000256" key="4">
    <source>
        <dbReference type="ARBA" id="ARBA00022741"/>
    </source>
</evidence>
<proteinExistence type="inferred from homology"/>
<dbReference type="EMBL" id="CAJVSB020000365">
    <property type="protein sequence ID" value="CAH2049962.1"/>
    <property type="molecule type" value="Genomic_DNA"/>
</dbReference>
<dbReference type="GO" id="GO:0004674">
    <property type="term" value="F:protein serine/threonine kinase activity"/>
    <property type="evidence" value="ECO:0007669"/>
    <property type="project" value="UniProtKB-KW"/>
</dbReference>
<evidence type="ECO:0000256" key="2">
    <source>
        <dbReference type="ARBA" id="ARBA00022527"/>
    </source>
</evidence>
<dbReference type="SMART" id="SM00220">
    <property type="entry name" value="S_TKc"/>
    <property type="match status" value="1"/>
</dbReference>
<evidence type="ECO:0000313" key="9">
    <source>
        <dbReference type="Proteomes" id="UP000836841"/>
    </source>
</evidence>
<reference evidence="8 9" key="1">
    <citation type="submission" date="2022-03" db="EMBL/GenBank/DDBJ databases">
        <authorList>
            <person name="Nunn A."/>
            <person name="Chopra R."/>
            <person name="Nunn A."/>
            <person name="Contreras Garrido A."/>
        </authorList>
    </citation>
    <scope>NUCLEOTIDE SEQUENCE [LARGE SCALE GENOMIC DNA]</scope>
</reference>
<dbReference type="Pfam" id="PF00069">
    <property type="entry name" value="Pkinase"/>
    <property type="match status" value="1"/>
</dbReference>
<dbReference type="InterPro" id="IPR011009">
    <property type="entry name" value="Kinase-like_dom_sf"/>
</dbReference>
<dbReference type="SUPFAM" id="SSF56112">
    <property type="entry name" value="Protein kinase-like (PK-like)"/>
    <property type="match status" value="1"/>
</dbReference>
<dbReference type="PANTHER" id="PTHR24349">
    <property type="entry name" value="SERINE/THREONINE-PROTEIN KINASE"/>
    <property type="match status" value="1"/>
</dbReference>
<comment type="caution">
    <text evidence="8">The sequence shown here is derived from an EMBL/GenBank/DDBJ whole genome shotgun (WGS) entry which is preliminary data.</text>
</comment>
<evidence type="ECO:0000256" key="6">
    <source>
        <dbReference type="ARBA" id="ARBA00022840"/>
    </source>
</evidence>
<dbReference type="PROSITE" id="PS50011">
    <property type="entry name" value="PROTEIN_KINASE_DOM"/>
    <property type="match status" value="1"/>
</dbReference>
<dbReference type="Proteomes" id="UP000836841">
    <property type="component" value="Unassembled WGS sequence"/>
</dbReference>
<keyword evidence="4" id="KW-0547">Nucleotide-binding</keyword>
<sequence>MQFETVYESRKKSLILERRQPLMPHMICSDENGRESQGEFCLNLGRDTFNDVVGSPYFVAPEVLRKNYGTEADVWSAGVIIYILLSGAPPFWAETEKDIFQEVLHGDLDFSSDPWPNISESAKDLIRKMLVRDAKKRLTAHEVLCKYHLVASTKKPIAVPCSLKRLVH</sequence>
<evidence type="ECO:0000313" key="8">
    <source>
        <dbReference type="EMBL" id="CAH2049962.1"/>
    </source>
</evidence>
<dbReference type="FunFam" id="1.10.510.10:FF:001864">
    <property type="entry name" value="Calcium-dependent protein kinase SK5"/>
    <property type="match status" value="1"/>
</dbReference>
<protein>
    <recommendedName>
        <fullName evidence="7">Protein kinase domain-containing protein</fullName>
    </recommendedName>
</protein>
<evidence type="ECO:0000256" key="3">
    <source>
        <dbReference type="ARBA" id="ARBA00022679"/>
    </source>
</evidence>
<keyword evidence="6" id="KW-0067">ATP-binding</keyword>
<keyword evidence="9" id="KW-1185">Reference proteome</keyword>
<dbReference type="AlphaFoldDB" id="A0AAU9RTY7"/>
<dbReference type="InterPro" id="IPR000719">
    <property type="entry name" value="Prot_kinase_dom"/>
</dbReference>
<dbReference type="Gene3D" id="1.10.510.10">
    <property type="entry name" value="Transferase(Phosphotransferase) domain 1"/>
    <property type="match status" value="1"/>
</dbReference>
<comment type="similarity">
    <text evidence="1">Belongs to the protein kinase superfamily. CAMK Ser/Thr protein kinase family. CaMK subfamily.</text>
</comment>
<feature type="domain" description="Protein kinase" evidence="7">
    <location>
        <begin position="1"/>
        <end position="151"/>
    </location>
</feature>
<keyword evidence="5" id="KW-0418">Kinase</keyword>
<dbReference type="GO" id="GO:0005524">
    <property type="term" value="F:ATP binding"/>
    <property type="evidence" value="ECO:0007669"/>
    <property type="project" value="UniProtKB-KW"/>
</dbReference>
<accession>A0AAU9RTY7</accession>
<evidence type="ECO:0000259" key="7">
    <source>
        <dbReference type="PROSITE" id="PS50011"/>
    </source>
</evidence>
<keyword evidence="2" id="KW-0723">Serine/threonine-protein kinase</keyword>